<dbReference type="InterPro" id="IPR011333">
    <property type="entry name" value="SKP1/BTB/POZ_sf"/>
</dbReference>
<evidence type="ECO:0000313" key="6">
    <source>
        <dbReference type="EMBL" id="KAJ6250947.1"/>
    </source>
</evidence>
<dbReference type="Gene3D" id="1.25.40.20">
    <property type="entry name" value="Ankyrin repeat-containing domain"/>
    <property type="match status" value="2"/>
</dbReference>
<dbReference type="InterPro" id="IPR050745">
    <property type="entry name" value="Multifunctional_regulatory"/>
</dbReference>
<dbReference type="Proteomes" id="UP001150062">
    <property type="component" value="Unassembled WGS sequence"/>
</dbReference>
<evidence type="ECO:0000313" key="7">
    <source>
        <dbReference type="Proteomes" id="UP001150062"/>
    </source>
</evidence>
<dbReference type="SUPFAM" id="SSF54695">
    <property type="entry name" value="POZ domain"/>
    <property type="match status" value="1"/>
</dbReference>
<feature type="repeat" description="ANK" evidence="3">
    <location>
        <begin position="91"/>
        <end position="125"/>
    </location>
</feature>
<reference evidence="6" key="1">
    <citation type="submission" date="2022-08" db="EMBL/GenBank/DDBJ databases">
        <title>Novel sulfate-reducing endosymbionts in the free-living metamonad Anaeramoeba.</title>
        <authorList>
            <person name="Jerlstrom-Hultqvist J."/>
            <person name="Cepicka I."/>
            <person name="Gallot-Lavallee L."/>
            <person name="Salas-Leiva D."/>
            <person name="Curtis B.A."/>
            <person name="Zahonova K."/>
            <person name="Pipaliya S."/>
            <person name="Dacks J."/>
            <person name="Roger A.J."/>
        </authorList>
    </citation>
    <scope>NUCLEOTIDE SEQUENCE</scope>
    <source>
        <strain evidence="6">Schooner1</strain>
    </source>
</reference>
<dbReference type="InterPro" id="IPR002110">
    <property type="entry name" value="Ankyrin_rpt"/>
</dbReference>
<dbReference type="Gene3D" id="3.30.710.10">
    <property type="entry name" value="Potassium Channel Kv1.1, Chain A"/>
    <property type="match status" value="1"/>
</dbReference>
<dbReference type="CDD" id="cd18186">
    <property type="entry name" value="BTB_POZ_ZBTB_KLHL-like"/>
    <property type="match status" value="1"/>
</dbReference>
<dbReference type="InterPro" id="IPR000210">
    <property type="entry name" value="BTB/POZ_dom"/>
</dbReference>
<evidence type="ECO:0000259" key="5">
    <source>
        <dbReference type="PROSITE" id="PS50097"/>
    </source>
</evidence>
<keyword evidence="7" id="KW-1185">Reference proteome</keyword>
<proteinExistence type="predicted"/>
<name>A0ABQ8Z2I9_9EUKA</name>
<dbReference type="PROSITE" id="PS50097">
    <property type="entry name" value="BTB"/>
    <property type="match status" value="1"/>
</dbReference>
<evidence type="ECO:0000256" key="2">
    <source>
        <dbReference type="ARBA" id="ARBA00023043"/>
    </source>
</evidence>
<dbReference type="PANTHER" id="PTHR24189:SF50">
    <property type="entry name" value="ANKYRIN REPEAT AND SOCS BOX PROTEIN 2"/>
    <property type="match status" value="1"/>
</dbReference>
<dbReference type="Pfam" id="PF00651">
    <property type="entry name" value="BTB"/>
    <property type="match status" value="1"/>
</dbReference>
<dbReference type="PROSITE" id="PS50088">
    <property type="entry name" value="ANK_REPEAT"/>
    <property type="match status" value="2"/>
</dbReference>
<dbReference type="SMART" id="SM00248">
    <property type="entry name" value="ANK"/>
    <property type="match status" value="9"/>
</dbReference>
<feature type="repeat" description="ANK" evidence="3">
    <location>
        <begin position="159"/>
        <end position="191"/>
    </location>
</feature>
<dbReference type="SUPFAM" id="SSF48403">
    <property type="entry name" value="Ankyrin repeat"/>
    <property type="match status" value="1"/>
</dbReference>
<gene>
    <name evidence="6" type="ORF">M0813_15767</name>
</gene>
<evidence type="ECO:0000256" key="4">
    <source>
        <dbReference type="SAM" id="Coils"/>
    </source>
</evidence>
<keyword evidence="2 3" id="KW-0040">ANK repeat</keyword>
<keyword evidence="4" id="KW-0175">Coiled coil</keyword>
<dbReference type="Pfam" id="PF12796">
    <property type="entry name" value="Ank_2"/>
    <property type="match status" value="1"/>
</dbReference>
<feature type="domain" description="BTB" evidence="5">
    <location>
        <begin position="679"/>
        <end position="736"/>
    </location>
</feature>
<dbReference type="PANTHER" id="PTHR24189">
    <property type="entry name" value="MYOTROPHIN"/>
    <property type="match status" value="1"/>
</dbReference>
<organism evidence="6 7">
    <name type="scientific">Anaeramoeba flamelloides</name>
    <dbReference type="NCBI Taxonomy" id="1746091"/>
    <lineage>
        <taxon>Eukaryota</taxon>
        <taxon>Metamonada</taxon>
        <taxon>Anaeramoebidae</taxon>
        <taxon>Anaeramoeba</taxon>
    </lineage>
</organism>
<dbReference type="InterPro" id="IPR036770">
    <property type="entry name" value="Ankyrin_rpt-contain_sf"/>
</dbReference>
<dbReference type="EMBL" id="JAOAOG010000073">
    <property type="protein sequence ID" value="KAJ6250947.1"/>
    <property type="molecule type" value="Genomic_DNA"/>
</dbReference>
<keyword evidence="1" id="KW-0677">Repeat</keyword>
<feature type="coiled-coil region" evidence="4">
    <location>
        <begin position="648"/>
        <end position="684"/>
    </location>
</feature>
<comment type="caution">
    <text evidence="6">The sequence shown here is derived from an EMBL/GenBank/DDBJ whole genome shotgun (WGS) entry which is preliminary data.</text>
</comment>
<sequence>MSKILKENNPDKIKEYLTKASDKEKNELLLLSIKRRKSLEIVKLILEGGANPNYEDKKHRSALQYLALINNDTEVLVTLLDFGADPNCNYGGVSPIFLNLNGKKVDKNVIDVLLKNGADVNYHKDNASLFHAIKIDVPLQIIKSMVDHGAEINTTLESGQTPPLHMCINNKEPNILKYLISKGVDINVKMFQRTLLEFLCYEGDKKKKFIEAILDADVELDINAGRFSTPLMEYVKNDFDKKLFVKFLNKGAALENFYYRNTQGVLSYYCYNKNFKKENFQEIYELTKSSENIRSILKDALSVVIKKSPNSETIEFVLSYFEEKPLTEEEKFQILMESLYDVEFLENIKYMIETKNFPVEYDLESNRENALFVAMVGCERLDLVYYLLSCVTRFDKPVDVQYYEISSQEYLLQHHFLKLLFGYPHAYSFRFDSLGEKWQLTQYQLLKRGLEVGLDPNLQDPDDGFPALMFLGNIKYDVALKCAKLLIRYGADPFLTNKEGESFFTYPPINEKLHQGVKNYLSIVNDFQQLLHREENTDLEIKTVGNQTINVHSLILLNRLDNGLSVEQIIECFSNYKKNDLMNFLNWVYSGYASFEGKKEIQQNSLKIALELNFTEKQFNDKSYLRGLLFDLNKLFLDQNSKDFTILVPIEKEKVDEMEDEKEKEEGKEEQEEQEEILKEIKAHKIILQARSELFRGLFSSISESENKVKDYTGKQFKTLEILINFIYTNKIKKKMIEEEILMELDDVMEYYQLSKHSVFKEQRKKAKNYNRQLLQERLNKIINN</sequence>
<protein>
    <submittedName>
        <fullName evidence="6">Ankyrin repeat</fullName>
    </submittedName>
</protein>
<evidence type="ECO:0000256" key="1">
    <source>
        <dbReference type="ARBA" id="ARBA00022737"/>
    </source>
</evidence>
<accession>A0ABQ8Z2I9</accession>
<evidence type="ECO:0000256" key="3">
    <source>
        <dbReference type="PROSITE-ProRule" id="PRU00023"/>
    </source>
</evidence>